<comment type="caution">
    <text evidence="1">The sequence shown here is derived from an EMBL/GenBank/DDBJ whole genome shotgun (WGS) entry which is preliminary data.</text>
</comment>
<organism evidence="1 2">
    <name type="scientific">Paenibacillus albidus</name>
    <dbReference type="NCBI Taxonomy" id="2041023"/>
    <lineage>
        <taxon>Bacteria</taxon>
        <taxon>Bacillati</taxon>
        <taxon>Bacillota</taxon>
        <taxon>Bacilli</taxon>
        <taxon>Bacillales</taxon>
        <taxon>Paenibacillaceae</taxon>
        <taxon>Paenibacillus</taxon>
    </lineage>
</organism>
<accession>A0A917C2K4</accession>
<reference evidence="1" key="2">
    <citation type="submission" date="2020-09" db="EMBL/GenBank/DDBJ databases">
        <authorList>
            <person name="Sun Q."/>
            <person name="Zhou Y."/>
        </authorList>
    </citation>
    <scope>NUCLEOTIDE SEQUENCE</scope>
    <source>
        <strain evidence="1">CGMCC 1.16134</strain>
    </source>
</reference>
<keyword evidence="2" id="KW-1185">Reference proteome</keyword>
<evidence type="ECO:0000313" key="2">
    <source>
        <dbReference type="Proteomes" id="UP000637643"/>
    </source>
</evidence>
<gene>
    <name evidence="1" type="ORF">GCM10010912_10020</name>
</gene>
<reference evidence="1" key="1">
    <citation type="journal article" date="2014" name="Int. J. Syst. Evol. Microbiol.">
        <title>Complete genome sequence of Corynebacterium casei LMG S-19264T (=DSM 44701T), isolated from a smear-ripened cheese.</title>
        <authorList>
            <consortium name="US DOE Joint Genome Institute (JGI-PGF)"/>
            <person name="Walter F."/>
            <person name="Albersmeier A."/>
            <person name="Kalinowski J."/>
            <person name="Ruckert C."/>
        </authorList>
    </citation>
    <scope>NUCLEOTIDE SEQUENCE</scope>
    <source>
        <strain evidence="1">CGMCC 1.16134</strain>
    </source>
</reference>
<dbReference type="AlphaFoldDB" id="A0A917C2K4"/>
<sequence length="113" mass="13146">MTINILNYSCLPNDRYHNVFHLREDHSGIPLNNDLEIHVMELTKLEEQAVPVSGGLINWLLFLKGVDKPNWEALTMNEPMLKKAMDALEFLSQDAATRMEYEARMKYLRDEVP</sequence>
<evidence type="ECO:0000313" key="1">
    <source>
        <dbReference type="EMBL" id="GGF67048.1"/>
    </source>
</evidence>
<protein>
    <submittedName>
        <fullName evidence="1">Uncharacterized protein</fullName>
    </submittedName>
</protein>
<dbReference type="Proteomes" id="UP000637643">
    <property type="component" value="Unassembled WGS sequence"/>
</dbReference>
<name>A0A917C2K4_9BACL</name>
<dbReference type="Pfam" id="PF12784">
    <property type="entry name" value="PDDEXK_2"/>
    <property type="match status" value="1"/>
</dbReference>
<dbReference type="EMBL" id="BMKR01000003">
    <property type="protein sequence ID" value="GGF67048.1"/>
    <property type="molecule type" value="Genomic_DNA"/>
</dbReference>
<proteinExistence type="predicted"/>